<reference evidence="6 7" key="2">
    <citation type="submission" date="2018-11" db="EMBL/GenBank/DDBJ databases">
        <authorList>
            <consortium name="Pathogen Informatics"/>
        </authorList>
    </citation>
    <scope>NUCLEOTIDE SEQUENCE [LARGE SCALE GENOMIC DNA]</scope>
</reference>
<evidence type="ECO:0000313" key="6">
    <source>
        <dbReference type="EMBL" id="VDK20799.1"/>
    </source>
</evidence>
<dbReference type="PANTHER" id="PTHR22762">
    <property type="entry name" value="ALPHA-GLUCOSIDASE"/>
    <property type="match status" value="1"/>
</dbReference>
<dbReference type="PANTHER" id="PTHR22762:SF133">
    <property type="entry name" value="P-TYPE DOMAIN-CONTAINING PROTEIN"/>
    <property type="match status" value="1"/>
</dbReference>
<feature type="domain" description="Glycoside hydrolase family 31 TIM barrel" evidence="5">
    <location>
        <begin position="194"/>
        <end position="254"/>
    </location>
</feature>
<reference evidence="8" key="1">
    <citation type="submission" date="2017-02" db="UniProtKB">
        <authorList>
            <consortium name="WormBaseParasite"/>
        </authorList>
    </citation>
    <scope>IDENTIFICATION</scope>
</reference>
<dbReference type="InterPro" id="IPR000322">
    <property type="entry name" value="Glyco_hydro_31_TIM"/>
</dbReference>
<name>A0A0M3J664_ANISI</name>
<comment type="similarity">
    <text evidence="1 3">Belongs to the glycosyl hydrolase 31 family.</text>
</comment>
<evidence type="ECO:0000256" key="3">
    <source>
        <dbReference type="RuleBase" id="RU361185"/>
    </source>
</evidence>
<dbReference type="AlphaFoldDB" id="A0A0M3J664"/>
<organism evidence="8">
    <name type="scientific">Anisakis simplex</name>
    <name type="common">Herring worm</name>
    <dbReference type="NCBI Taxonomy" id="6269"/>
    <lineage>
        <taxon>Eukaryota</taxon>
        <taxon>Metazoa</taxon>
        <taxon>Ecdysozoa</taxon>
        <taxon>Nematoda</taxon>
        <taxon>Chromadorea</taxon>
        <taxon>Rhabditida</taxon>
        <taxon>Spirurina</taxon>
        <taxon>Ascaridomorpha</taxon>
        <taxon>Ascaridoidea</taxon>
        <taxon>Anisakidae</taxon>
        <taxon>Anisakis</taxon>
        <taxon>Anisakis simplex complex</taxon>
    </lineage>
</organism>
<dbReference type="GO" id="GO:0004558">
    <property type="term" value="F:alpha-1,4-glucosidase activity"/>
    <property type="evidence" value="ECO:0007669"/>
    <property type="project" value="TreeGrafter"/>
</dbReference>
<evidence type="ECO:0000256" key="4">
    <source>
        <dbReference type="SAM" id="Phobius"/>
    </source>
</evidence>
<gene>
    <name evidence="6" type="ORF">ASIM_LOCUS2897</name>
</gene>
<proteinExistence type="inferred from homology"/>
<dbReference type="InterPro" id="IPR017853">
    <property type="entry name" value="GH"/>
</dbReference>
<keyword evidence="3" id="KW-0326">Glycosidase</keyword>
<dbReference type="Pfam" id="PF01055">
    <property type="entry name" value="Glyco_hydro_31_2nd"/>
    <property type="match status" value="1"/>
</dbReference>
<evidence type="ECO:0000256" key="1">
    <source>
        <dbReference type="ARBA" id="ARBA00007806"/>
    </source>
</evidence>
<feature type="transmembrane region" description="Helical" evidence="4">
    <location>
        <begin position="249"/>
        <end position="267"/>
    </location>
</feature>
<dbReference type="GO" id="GO:0005975">
    <property type="term" value="P:carbohydrate metabolic process"/>
    <property type="evidence" value="ECO:0007669"/>
    <property type="project" value="InterPro"/>
</dbReference>
<dbReference type="SUPFAM" id="SSF51445">
    <property type="entry name" value="(Trans)glycosidases"/>
    <property type="match status" value="1"/>
</dbReference>
<sequence>MKANEKQAACRLKPPVQLYRDGYDTGERFIVEQLNQSDIFAFKVKRQSTNAVVWDTSIGGLFFADQFIQIAAFVGSSEIYGIGENIQHTLRQNVQDYHTWGIPARDNQPYSSSDGLGPYRRKNLFGMQPFYMAFERDYKAHGVLIFNSNPQDITIGPAPHLIYRTIGGMLDIYFFPGPTPEDVIRQYTALVGRPALPAYWELGFQMSNSGWQNLTAMQNIVNDFNRLNIPLDVVYADIETMDGYEDFTIGYVNFAIVLYAFLISIYYHSIIVL</sequence>
<dbReference type="EMBL" id="UYRR01004152">
    <property type="protein sequence ID" value="VDK20799.1"/>
    <property type="molecule type" value="Genomic_DNA"/>
</dbReference>
<keyword evidence="4" id="KW-0472">Membrane</keyword>
<dbReference type="OrthoDB" id="1334205at2759"/>
<evidence type="ECO:0000313" key="8">
    <source>
        <dbReference type="WBParaSite" id="ASIM_0000304901-mRNA-1"/>
    </source>
</evidence>
<keyword evidence="4" id="KW-1133">Transmembrane helix</keyword>
<keyword evidence="3" id="KW-0378">Hydrolase</keyword>
<dbReference type="InterPro" id="IPR011013">
    <property type="entry name" value="Gal_mutarotase_sf_dom"/>
</dbReference>
<dbReference type="SUPFAM" id="SSF74650">
    <property type="entry name" value="Galactose mutarotase-like"/>
    <property type="match status" value="1"/>
</dbReference>
<evidence type="ECO:0000256" key="2">
    <source>
        <dbReference type="ARBA" id="ARBA00023180"/>
    </source>
</evidence>
<keyword evidence="2" id="KW-0325">Glycoprotein</keyword>
<dbReference type="Gene3D" id="3.20.20.80">
    <property type="entry name" value="Glycosidases"/>
    <property type="match status" value="1"/>
</dbReference>
<dbReference type="GO" id="GO:0030246">
    <property type="term" value="F:carbohydrate binding"/>
    <property type="evidence" value="ECO:0007669"/>
    <property type="project" value="InterPro"/>
</dbReference>
<dbReference type="CDD" id="cd14752">
    <property type="entry name" value="GH31_N"/>
    <property type="match status" value="1"/>
</dbReference>
<dbReference type="Proteomes" id="UP000267096">
    <property type="component" value="Unassembled WGS sequence"/>
</dbReference>
<protein>
    <submittedName>
        <fullName evidence="8">NtCtMGAM_N domain-containing protein</fullName>
    </submittedName>
</protein>
<keyword evidence="4" id="KW-0812">Transmembrane</keyword>
<dbReference type="Gene3D" id="2.60.40.1760">
    <property type="entry name" value="glycosyl hydrolase (family 31)"/>
    <property type="match status" value="1"/>
</dbReference>
<evidence type="ECO:0000313" key="7">
    <source>
        <dbReference type="Proteomes" id="UP000267096"/>
    </source>
</evidence>
<evidence type="ECO:0000259" key="5">
    <source>
        <dbReference type="Pfam" id="PF01055"/>
    </source>
</evidence>
<dbReference type="WBParaSite" id="ASIM_0000304901-mRNA-1">
    <property type="protein sequence ID" value="ASIM_0000304901-mRNA-1"/>
    <property type="gene ID" value="ASIM_0000304901"/>
</dbReference>
<accession>A0A0M3J664</accession>
<keyword evidence="7" id="KW-1185">Reference proteome</keyword>